<dbReference type="STRING" id="8022.A0A060YV93"/>
<dbReference type="PaxDb" id="8022-A0A060YV93"/>
<dbReference type="Gene3D" id="6.20.200.20">
    <property type="match status" value="2"/>
</dbReference>
<sequence>YVCKCCLLALAGHEDSCAENGKVYSNNEIWNPEPCKICVCDLGTITCEDIRCEDLACKDTSTPEGECCPVCSEAAGTQGQQATTWDNLLPKIKTVEEKKDESCSDNGQVYAHNDMWTPEPCRVCVCDSGTTICEEVQCEMVGNCEKVTIPEGECCPVCDSFSSANRRIGEIYICIYTYIHTCLNIYMNYMSKGRGSHVYIITSDEL</sequence>
<evidence type="ECO:0000313" key="3">
    <source>
        <dbReference type="Proteomes" id="UP000193380"/>
    </source>
</evidence>
<protein>
    <recommendedName>
        <fullName evidence="1">VWFC domain-containing protein</fullName>
    </recommendedName>
</protein>
<dbReference type="Proteomes" id="UP000193380">
    <property type="component" value="Unassembled WGS sequence"/>
</dbReference>
<dbReference type="InterPro" id="IPR001007">
    <property type="entry name" value="VWF_dom"/>
</dbReference>
<dbReference type="PROSITE" id="PS01208">
    <property type="entry name" value="VWFC_1"/>
    <property type="match status" value="2"/>
</dbReference>
<dbReference type="PROSITE" id="PS50184">
    <property type="entry name" value="VWFC_2"/>
    <property type="match status" value="2"/>
</dbReference>
<reference evidence="2" key="2">
    <citation type="submission" date="2014-03" db="EMBL/GenBank/DDBJ databases">
        <authorList>
            <person name="Genoscope - CEA"/>
        </authorList>
    </citation>
    <scope>NUCLEOTIDE SEQUENCE</scope>
</reference>
<dbReference type="SMART" id="SM00214">
    <property type="entry name" value="VWC"/>
    <property type="match status" value="2"/>
</dbReference>
<evidence type="ECO:0000259" key="1">
    <source>
        <dbReference type="PROSITE" id="PS50184"/>
    </source>
</evidence>
<gene>
    <name evidence="2" type="ORF">GSONMT00004661001</name>
</gene>
<organism evidence="2 3">
    <name type="scientific">Oncorhynchus mykiss</name>
    <name type="common">Rainbow trout</name>
    <name type="synonym">Salmo gairdneri</name>
    <dbReference type="NCBI Taxonomy" id="8022"/>
    <lineage>
        <taxon>Eukaryota</taxon>
        <taxon>Metazoa</taxon>
        <taxon>Chordata</taxon>
        <taxon>Craniata</taxon>
        <taxon>Vertebrata</taxon>
        <taxon>Euteleostomi</taxon>
        <taxon>Actinopterygii</taxon>
        <taxon>Neopterygii</taxon>
        <taxon>Teleostei</taxon>
        <taxon>Protacanthopterygii</taxon>
        <taxon>Salmoniformes</taxon>
        <taxon>Salmonidae</taxon>
        <taxon>Salmoninae</taxon>
        <taxon>Oncorhynchus</taxon>
    </lineage>
</organism>
<name>A0A060YV93_ONCMY</name>
<evidence type="ECO:0000313" key="2">
    <source>
        <dbReference type="EMBL" id="CDQ95681.1"/>
    </source>
</evidence>
<feature type="domain" description="VWFC" evidence="1">
    <location>
        <begin position="15"/>
        <end position="72"/>
    </location>
</feature>
<proteinExistence type="predicted"/>
<dbReference type="Pfam" id="PF00093">
    <property type="entry name" value="VWC"/>
    <property type="match status" value="2"/>
</dbReference>
<dbReference type="PANTHER" id="PTHR46439">
    <property type="entry name" value="CYSTEINE-RICH MOTOR NEURON 1 PROTEIN"/>
    <property type="match status" value="1"/>
</dbReference>
<feature type="non-terminal residue" evidence="2">
    <location>
        <position position="1"/>
    </location>
</feature>
<dbReference type="EMBL" id="FR922170">
    <property type="protein sequence ID" value="CDQ95681.1"/>
    <property type="molecule type" value="Genomic_DNA"/>
</dbReference>
<feature type="domain" description="VWFC" evidence="1">
    <location>
        <begin position="101"/>
        <end position="159"/>
    </location>
</feature>
<dbReference type="SUPFAM" id="SSF57603">
    <property type="entry name" value="FnI-like domain"/>
    <property type="match status" value="2"/>
</dbReference>
<dbReference type="AlphaFoldDB" id="A0A060YV93"/>
<reference evidence="2" key="1">
    <citation type="journal article" date="2014" name="Nat. Commun.">
        <title>The rainbow trout genome provides novel insights into evolution after whole-genome duplication in vertebrates.</title>
        <authorList>
            <person name="Berthelot C."/>
            <person name="Brunet F."/>
            <person name="Chalopin D."/>
            <person name="Juanchich A."/>
            <person name="Bernard M."/>
            <person name="Noel B."/>
            <person name="Bento P."/>
            <person name="Da Silva C."/>
            <person name="Labadie K."/>
            <person name="Alberti A."/>
            <person name="Aury J.M."/>
            <person name="Louis A."/>
            <person name="Dehais P."/>
            <person name="Bardou P."/>
            <person name="Montfort J."/>
            <person name="Klopp C."/>
            <person name="Cabau C."/>
            <person name="Gaspin C."/>
            <person name="Thorgaard G.H."/>
            <person name="Boussaha M."/>
            <person name="Quillet E."/>
            <person name="Guyomard R."/>
            <person name="Galiana D."/>
            <person name="Bobe J."/>
            <person name="Volff J.N."/>
            <person name="Genet C."/>
            <person name="Wincker P."/>
            <person name="Jaillon O."/>
            <person name="Roest Crollius H."/>
            <person name="Guiguen Y."/>
        </authorList>
    </citation>
    <scope>NUCLEOTIDE SEQUENCE [LARGE SCALE GENOMIC DNA]</scope>
</reference>
<dbReference type="FunFam" id="2.10.70.10:FF:000013">
    <property type="entry name" value="Collagen, type I, alpha 1"/>
    <property type="match status" value="2"/>
</dbReference>
<dbReference type="InterPro" id="IPR052624">
    <property type="entry name" value="CRIM1"/>
</dbReference>
<accession>A0A060YV93</accession>